<dbReference type="SUPFAM" id="SSF52047">
    <property type="entry name" value="RNI-like"/>
    <property type="match status" value="1"/>
</dbReference>
<organism evidence="1 2">
    <name type="scientific">Chryseobacterium indologenes</name>
    <name type="common">Flavobacterium indologenes</name>
    <dbReference type="NCBI Taxonomy" id="253"/>
    <lineage>
        <taxon>Bacteria</taxon>
        <taxon>Pseudomonadati</taxon>
        <taxon>Bacteroidota</taxon>
        <taxon>Flavobacteriia</taxon>
        <taxon>Flavobacteriales</taxon>
        <taxon>Weeksellaceae</taxon>
        <taxon>Chryseobacterium group</taxon>
        <taxon>Chryseobacterium</taxon>
    </lineage>
</organism>
<dbReference type="PATRIC" id="fig|253.9.peg.3144"/>
<proteinExistence type="predicted"/>
<accession>A0A0N0ZWT7</accession>
<reference evidence="2" key="2">
    <citation type="submission" date="2015-09" db="EMBL/GenBank/DDBJ databases">
        <title>Draft genome sequence of a multidrug-resistant Chryseobacterium indologenes isolate from Malaysia.</title>
        <authorList>
            <person name="Yu C.Y."/>
            <person name="Ang G.Y."/>
            <person name="Chan K.-G."/>
        </authorList>
    </citation>
    <scope>NUCLEOTIDE SEQUENCE [LARGE SCALE GENOMIC DNA]</scope>
    <source>
        <strain evidence="2">CI_885</strain>
    </source>
</reference>
<name>A0A0N0ZWT7_CHRID</name>
<comment type="caution">
    <text evidence="1">The sequence shown here is derived from an EMBL/GenBank/DDBJ whole genome shotgun (WGS) entry which is preliminary data.</text>
</comment>
<reference evidence="1 2" key="1">
    <citation type="journal article" date="2015" name="Genom Data">
        <title>Draft genome sequence of a multidrug-resistant Chryseobacterium indologenes isolate from Malaysia.</title>
        <authorList>
            <person name="Yu C.Y."/>
            <person name="Ang G.Y."/>
            <person name="Cheng H.J."/>
            <person name="Cheong Y.M."/>
            <person name="Yin W.F."/>
            <person name="Chan K.G."/>
        </authorList>
    </citation>
    <scope>NUCLEOTIDE SEQUENCE [LARGE SCALE GENOMIC DNA]</scope>
    <source>
        <strain evidence="1 2">CI_885</strain>
    </source>
</reference>
<protein>
    <recommendedName>
        <fullName evidence="3">Leucine-rich repeat domain-containing protein</fullName>
    </recommendedName>
</protein>
<dbReference type="Proteomes" id="UP000037953">
    <property type="component" value="Unassembled WGS sequence"/>
</dbReference>
<dbReference type="OrthoDB" id="1272061at2"/>
<gene>
    <name evidence="1" type="ORF">AOB46_07300</name>
</gene>
<dbReference type="AlphaFoldDB" id="A0A0N0ZWT7"/>
<dbReference type="RefSeq" id="WP_062697788.1">
    <property type="nucleotide sequence ID" value="NZ_LJOD01000003.1"/>
</dbReference>
<sequence>MENSIKIGSHYYDLNIKHFCFEREQSLSYINDLPLLNQFPNLTSASFSCSNLNDEGLAHISDCYKIEYLDVQDTEITNEGIKHLKNLNNLQYLRLKENSQLTNDCIPDLAALDFLHDLQIHETSINEEGLKKFVALKNLEFYCFLENICIDVWNNNYTFEGLLDISKKIPDCAILAKGNGEFLNGTFDGEWRR</sequence>
<evidence type="ECO:0000313" key="2">
    <source>
        <dbReference type="Proteomes" id="UP000037953"/>
    </source>
</evidence>
<dbReference type="EMBL" id="LJOD01000003">
    <property type="protein sequence ID" value="KPE52007.1"/>
    <property type="molecule type" value="Genomic_DNA"/>
</dbReference>
<dbReference type="InterPro" id="IPR032675">
    <property type="entry name" value="LRR_dom_sf"/>
</dbReference>
<evidence type="ECO:0008006" key="3">
    <source>
        <dbReference type="Google" id="ProtNLM"/>
    </source>
</evidence>
<evidence type="ECO:0000313" key="1">
    <source>
        <dbReference type="EMBL" id="KPE52007.1"/>
    </source>
</evidence>
<dbReference type="Gene3D" id="3.80.10.10">
    <property type="entry name" value="Ribonuclease Inhibitor"/>
    <property type="match status" value="1"/>
</dbReference>